<keyword evidence="3" id="KW-1185">Reference proteome</keyword>
<evidence type="ECO:0000313" key="1">
    <source>
        <dbReference type="EMBL" id="KFB49871.1"/>
    </source>
</evidence>
<evidence type="ECO:0000313" key="3">
    <source>
        <dbReference type="Proteomes" id="UP000030765"/>
    </source>
</evidence>
<sequence>MAPTRRCSGVANECSMAHNFYVFPRHQRSWHLRSSDLHRTGLRSRTGDYNVKADAAAVCHKETSETAIYLSPDNLNLNSFRMIASSTCPGIPDGPRAGENVHLR</sequence>
<evidence type="ECO:0000313" key="2">
    <source>
        <dbReference type="EnsemblMetazoa" id="ASIC017897-PA"/>
    </source>
</evidence>
<name>A0A084WI27_ANOSI</name>
<dbReference type="AlphaFoldDB" id="A0A084WI27"/>
<dbReference type="Proteomes" id="UP000030765">
    <property type="component" value="Unassembled WGS sequence"/>
</dbReference>
<protein>
    <submittedName>
        <fullName evidence="1 2">Uncharacterized protein</fullName>
    </submittedName>
</protein>
<dbReference type="EnsemblMetazoa" id="ASIC017897-RA">
    <property type="protein sequence ID" value="ASIC017897-PA"/>
    <property type="gene ID" value="ASIC017897"/>
</dbReference>
<proteinExistence type="predicted"/>
<dbReference type="EMBL" id="KE525347">
    <property type="protein sequence ID" value="KFB49871.1"/>
    <property type="molecule type" value="Genomic_DNA"/>
</dbReference>
<dbReference type="VEuPathDB" id="VectorBase:ASIC017897"/>
<reference evidence="2" key="2">
    <citation type="submission" date="2020-05" db="UniProtKB">
        <authorList>
            <consortium name="EnsemblMetazoa"/>
        </authorList>
    </citation>
    <scope>IDENTIFICATION</scope>
</reference>
<dbReference type="EMBL" id="ATLV01023909">
    <property type="status" value="NOT_ANNOTATED_CDS"/>
    <property type="molecule type" value="Genomic_DNA"/>
</dbReference>
<organism evidence="1">
    <name type="scientific">Anopheles sinensis</name>
    <name type="common">Mosquito</name>
    <dbReference type="NCBI Taxonomy" id="74873"/>
    <lineage>
        <taxon>Eukaryota</taxon>
        <taxon>Metazoa</taxon>
        <taxon>Ecdysozoa</taxon>
        <taxon>Arthropoda</taxon>
        <taxon>Hexapoda</taxon>
        <taxon>Insecta</taxon>
        <taxon>Pterygota</taxon>
        <taxon>Neoptera</taxon>
        <taxon>Endopterygota</taxon>
        <taxon>Diptera</taxon>
        <taxon>Nematocera</taxon>
        <taxon>Culicoidea</taxon>
        <taxon>Culicidae</taxon>
        <taxon>Anophelinae</taxon>
        <taxon>Anopheles</taxon>
    </lineage>
</organism>
<accession>A0A084WI27</accession>
<reference evidence="1 3" key="1">
    <citation type="journal article" date="2014" name="BMC Genomics">
        <title>Genome sequence of Anopheles sinensis provides insight into genetics basis of mosquito competence for malaria parasites.</title>
        <authorList>
            <person name="Zhou D."/>
            <person name="Zhang D."/>
            <person name="Ding G."/>
            <person name="Shi L."/>
            <person name="Hou Q."/>
            <person name="Ye Y."/>
            <person name="Xu Y."/>
            <person name="Zhou H."/>
            <person name="Xiong C."/>
            <person name="Li S."/>
            <person name="Yu J."/>
            <person name="Hong S."/>
            <person name="Yu X."/>
            <person name="Zou P."/>
            <person name="Chen C."/>
            <person name="Chang X."/>
            <person name="Wang W."/>
            <person name="Lv Y."/>
            <person name="Sun Y."/>
            <person name="Ma L."/>
            <person name="Shen B."/>
            <person name="Zhu C."/>
        </authorList>
    </citation>
    <scope>NUCLEOTIDE SEQUENCE [LARGE SCALE GENOMIC DNA]</scope>
</reference>
<gene>
    <name evidence="1" type="ORF">ZHAS_00017897</name>
</gene>